<keyword evidence="1 4" id="KW-0808">Transferase</keyword>
<dbReference type="Gene3D" id="3.40.630.30">
    <property type="match status" value="1"/>
</dbReference>
<evidence type="ECO:0000256" key="1">
    <source>
        <dbReference type="ARBA" id="ARBA00022679"/>
    </source>
</evidence>
<dbReference type="AlphaFoldDB" id="A0A7X0VAJ4"/>
<evidence type="ECO:0000256" key="2">
    <source>
        <dbReference type="ARBA" id="ARBA00023315"/>
    </source>
</evidence>
<gene>
    <name evidence="4" type="ORF">H5V45_06720</name>
</gene>
<dbReference type="PROSITE" id="PS51186">
    <property type="entry name" value="GNAT"/>
    <property type="match status" value="1"/>
</dbReference>
<accession>A0A7X0VAJ4</accession>
<dbReference type="InterPro" id="IPR000182">
    <property type="entry name" value="GNAT_dom"/>
</dbReference>
<comment type="caution">
    <text evidence="4">The sequence shown here is derived from an EMBL/GenBank/DDBJ whole genome shotgun (WGS) entry which is preliminary data.</text>
</comment>
<evidence type="ECO:0000313" key="5">
    <source>
        <dbReference type="Proteomes" id="UP000523955"/>
    </source>
</evidence>
<organism evidence="4 5">
    <name type="scientific">Nocardioides luti</name>
    <dbReference type="NCBI Taxonomy" id="2761101"/>
    <lineage>
        <taxon>Bacteria</taxon>
        <taxon>Bacillati</taxon>
        <taxon>Actinomycetota</taxon>
        <taxon>Actinomycetes</taxon>
        <taxon>Propionibacteriales</taxon>
        <taxon>Nocardioidaceae</taxon>
        <taxon>Nocardioides</taxon>
    </lineage>
</organism>
<dbReference type="InterPro" id="IPR016181">
    <property type="entry name" value="Acyl_CoA_acyltransferase"/>
</dbReference>
<dbReference type="CDD" id="cd04301">
    <property type="entry name" value="NAT_SF"/>
    <property type="match status" value="1"/>
</dbReference>
<keyword evidence="2" id="KW-0012">Acyltransferase</keyword>
<dbReference type="PANTHER" id="PTHR43877">
    <property type="entry name" value="AMINOALKYLPHOSPHONATE N-ACETYLTRANSFERASE-RELATED-RELATED"/>
    <property type="match status" value="1"/>
</dbReference>
<protein>
    <submittedName>
        <fullName evidence="4">GNAT family N-acetyltransferase</fullName>
    </submittedName>
</protein>
<name>A0A7X0VAJ4_9ACTN</name>
<feature type="domain" description="N-acetyltransferase" evidence="3">
    <location>
        <begin position="29"/>
        <end position="181"/>
    </location>
</feature>
<evidence type="ECO:0000259" key="3">
    <source>
        <dbReference type="PROSITE" id="PS51186"/>
    </source>
</evidence>
<dbReference type="PANTHER" id="PTHR43877:SF2">
    <property type="entry name" value="AMINOALKYLPHOSPHONATE N-ACETYLTRANSFERASE-RELATED"/>
    <property type="match status" value="1"/>
</dbReference>
<keyword evidence="5" id="KW-1185">Reference proteome</keyword>
<dbReference type="Proteomes" id="UP000523955">
    <property type="component" value="Unassembled WGS sequence"/>
</dbReference>
<proteinExistence type="predicted"/>
<dbReference type="InterPro" id="IPR050832">
    <property type="entry name" value="Bact_Acetyltransf"/>
</dbReference>
<reference evidence="4 5" key="1">
    <citation type="submission" date="2020-08" db="EMBL/GenBank/DDBJ databases">
        <authorList>
            <person name="Seo M.-J."/>
        </authorList>
    </citation>
    <scope>NUCLEOTIDE SEQUENCE [LARGE SCALE GENOMIC DNA]</scope>
    <source>
        <strain evidence="4 5">KIGAM211</strain>
    </source>
</reference>
<dbReference type="EMBL" id="JACKXE010000001">
    <property type="protein sequence ID" value="MBB6627012.1"/>
    <property type="molecule type" value="Genomic_DNA"/>
</dbReference>
<sequence>MVDRAVGPPGRPLCATRTRFRLTGSSASREVRPVTWRIEVDLEQAREDEVTERLVAHNQQASAAIRERFEPENLPSRPVAAYAVADDGELLGGCVGNTVDVWQWLTVDLMWVSPDRRGEGLGRSLLDAVEEQARARGCRWSKLNTWDFQAPDFYARCGYVTYGRETDFPPGHTNHLMRKDL</sequence>
<dbReference type="SUPFAM" id="SSF55729">
    <property type="entry name" value="Acyl-CoA N-acyltransferases (Nat)"/>
    <property type="match status" value="1"/>
</dbReference>
<dbReference type="Pfam" id="PF00583">
    <property type="entry name" value="Acetyltransf_1"/>
    <property type="match status" value="1"/>
</dbReference>
<evidence type="ECO:0000313" key="4">
    <source>
        <dbReference type="EMBL" id="MBB6627012.1"/>
    </source>
</evidence>
<dbReference type="GO" id="GO:0016747">
    <property type="term" value="F:acyltransferase activity, transferring groups other than amino-acyl groups"/>
    <property type="evidence" value="ECO:0007669"/>
    <property type="project" value="InterPro"/>
</dbReference>